<proteinExistence type="predicted"/>
<name>A0A7W6PQE1_9HYPH</name>
<organism evidence="1 2">
    <name type="scientific">Rhizobium rhizoryzae</name>
    <dbReference type="NCBI Taxonomy" id="451876"/>
    <lineage>
        <taxon>Bacteria</taxon>
        <taxon>Pseudomonadati</taxon>
        <taxon>Pseudomonadota</taxon>
        <taxon>Alphaproteobacteria</taxon>
        <taxon>Hyphomicrobiales</taxon>
        <taxon>Rhizobiaceae</taxon>
        <taxon>Rhizobium/Agrobacterium group</taxon>
        <taxon>Rhizobium</taxon>
    </lineage>
</organism>
<protein>
    <recommendedName>
        <fullName evidence="3">DUF892 family protein</fullName>
    </recommendedName>
</protein>
<dbReference type="EMBL" id="JACIEC010000002">
    <property type="protein sequence ID" value="MBB4144085.1"/>
    <property type="molecule type" value="Genomic_DNA"/>
</dbReference>
<comment type="caution">
    <text evidence="1">The sequence shown here is derived from an EMBL/GenBank/DDBJ whole genome shotgun (WGS) entry which is preliminary data.</text>
</comment>
<evidence type="ECO:0000313" key="2">
    <source>
        <dbReference type="Proteomes" id="UP000519897"/>
    </source>
</evidence>
<reference evidence="1 2" key="1">
    <citation type="submission" date="2020-08" db="EMBL/GenBank/DDBJ databases">
        <title>Genomic Encyclopedia of Type Strains, Phase IV (KMG-IV): sequencing the most valuable type-strain genomes for metagenomic binning, comparative biology and taxonomic classification.</title>
        <authorList>
            <person name="Goeker M."/>
        </authorList>
    </citation>
    <scope>NUCLEOTIDE SEQUENCE [LARGE SCALE GENOMIC DNA]</scope>
    <source>
        <strain evidence="1 2">DSM 29514</strain>
    </source>
</reference>
<gene>
    <name evidence="1" type="ORF">GGQ72_002637</name>
</gene>
<sequence>MAGHAALGGISPGKDIRDRLILALYAQLKAERDTREALEYVIRKGAISPEVLEAIAADPIPGAAEADIAAVDKIVSMDRTKTQGRHQEERAQ</sequence>
<evidence type="ECO:0000313" key="1">
    <source>
        <dbReference type="EMBL" id="MBB4144085.1"/>
    </source>
</evidence>
<evidence type="ECO:0008006" key="3">
    <source>
        <dbReference type="Google" id="ProtNLM"/>
    </source>
</evidence>
<dbReference type="Proteomes" id="UP000519897">
    <property type="component" value="Unassembled WGS sequence"/>
</dbReference>
<accession>A0A7W6PQE1</accession>
<dbReference type="RefSeq" id="WP_165134506.1">
    <property type="nucleotide sequence ID" value="NZ_CP049250.1"/>
</dbReference>
<keyword evidence="2" id="KW-1185">Reference proteome</keyword>
<dbReference type="AlphaFoldDB" id="A0A7W6PQE1"/>